<name>A0A316FEX6_9ACTN</name>
<proteinExistence type="predicted"/>
<reference evidence="1 2" key="1">
    <citation type="submission" date="2018-05" db="EMBL/GenBank/DDBJ databases">
        <title>Genomic Encyclopedia of Archaeal and Bacterial Type Strains, Phase II (KMG-II): from individual species to whole genera.</title>
        <authorList>
            <person name="Goeker M."/>
        </authorList>
    </citation>
    <scope>NUCLEOTIDE SEQUENCE [LARGE SCALE GENOMIC DNA]</scope>
    <source>
        <strain evidence="1 2">DSM 45184</strain>
    </source>
</reference>
<protein>
    <recommendedName>
        <fullName evidence="3">Mce-associated membrane protein</fullName>
    </recommendedName>
</protein>
<gene>
    <name evidence="1" type="ORF">BC793_109181</name>
</gene>
<comment type="caution">
    <text evidence="1">The sequence shown here is derived from an EMBL/GenBank/DDBJ whole genome shotgun (WGS) entry which is preliminary data.</text>
</comment>
<dbReference type="EMBL" id="QGGR01000009">
    <property type="protein sequence ID" value="PWK46612.1"/>
    <property type="molecule type" value="Genomic_DNA"/>
</dbReference>
<evidence type="ECO:0000313" key="1">
    <source>
        <dbReference type="EMBL" id="PWK46612.1"/>
    </source>
</evidence>
<organism evidence="1 2">
    <name type="scientific">Actinoplanes xinjiangensis</name>
    <dbReference type="NCBI Taxonomy" id="512350"/>
    <lineage>
        <taxon>Bacteria</taxon>
        <taxon>Bacillati</taxon>
        <taxon>Actinomycetota</taxon>
        <taxon>Actinomycetes</taxon>
        <taxon>Micromonosporales</taxon>
        <taxon>Micromonosporaceae</taxon>
        <taxon>Actinoplanes</taxon>
    </lineage>
</organism>
<sequence>MRRGRLQSRRARLALALTGGFLALLCVGGVGAFFVLYDEATEVKRTEPDAVVDSFLAATLVARNDQEALLYQCKSGGDFQQIVQFRDDTVKREKDFAVGISVTWSSLDVNVTGTSGTVSADLTRTISGRAGRDSTSWQFAVVEEDGWRVCGATKIG</sequence>
<evidence type="ECO:0008006" key="3">
    <source>
        <dbReference type="Google" id="ProtNLM"/>
    </source>
</evidence>
<keyword evidence="2" id="KW-1185">Reference proteome</keyword>
<accession>A0A316FEX6</accession>
<dbReference type="OrthoDB" id="5195835at2"/>
<dbReference type="AlphaFoldDB" id="A0A316FEX6"/>
<dbReference type="Proteomes" id="UP000245697">
    <property type="component" value="Unassembled WGS sequence"/>
</dbReference>
<evidence type="ECO:0000313" key="2">
    <source>
        <dbReference type="Proteomes" id="UP000245697"/>
    </source>
</evidence>